<comment type="caution">
    <text evidence="1">The sequence shown here is derived from an EMBL/GenBank/DDBJ whole genome shotgun (WGS) entry which is preliminary data.</text>
</comment>
<gene>
    <name evidence="1" type="ORF">COT79_00940</name>
</gene>
<name>A0A2M6R9D1_9BACT</name>
<reference evidence="2" key="1">
    <citation type="submission" date="2017-09" db="EMBL/GenBank/DDBJ databases">
        <title>Depth-based differentiation of microbial function through sediment-hosted aquifers and enrichment of novel symbionts in the deep terrestrial subsurface.</title>
        <authorList>
            <person name="Probst A.J."/>
            <person name="Ladd B."/>
            <person name="Jarett J.K."/>
            <person name="Geller-Mcgrath D.E."/>
            <person name="Sieber C.M.K."/>
            <person name="Emerson J.B."/>
            <person name="Anantharaman K."/>
            <person name="Thomas B.C."/>
            <person name="Malmstrom R."/>
            <person name="Stieglmeier M."/>
            <person name="Klingl A."/>
            <person name="Woyke T."/>
            <person name="Ryan C.M."/>
            <person name="Banfield J.F."/>
        </authorList>
    </citation>
    <scope>NUCLEOTIDE SEQUENCE [LARGE SCALE GENOMIC DNA]</scope>
</reference>
<accession>A0A2M6R9D1</accession>
<dbReference type="EMBL" id="PEZX01000015">
    <property type="protein sequence ID" value="PIS07123.1"/>
    <property type="molecule type" value="Genomic_DNA"/>
</dbReference>
<organism evidence="1 2">
    <name type="scientific">Candidatus Berkelbacteria bacterium CG10_big_fil_rev_8_21_14_0_10_43_14</name>
    <dbReference type="NCBI Taxonomy" id="1974515"/>
    <lineage>
        <taxon>Bacteria</taxon>
        <taxon>Candidatus Berkelbacteria</taxon>
    </lineage>
</organism>
<evidence type="ECO:0000313" key="1">
    <source>
        <dbReference type="EMBL" id="PIS07123.1"/>
    </source>
</evidence>
<evidence type="ECO:0000313" key="2">
    <source>
        <dbReference type="Proteomes" id="UP000231162"/>
    </source>
</evidence>
<dbReference type="Proteomes" id="UP000231162">
    <property type="component" value="Unassembled WGS sequence"/>
</dbReference>
<dbReference type="AlphaFoldDB" id="A0A2M6R9D1"/>
<sequence>MVCGWDRENVGGVGEIGVVGEIREEGQVEYTKKHWMSHQLVFLVDRYRFVGRPVSPPTILFISYH</sequence>
<proteinExistence type="predicted"/>
<protein>
    <submittedName>
        <fullName evidence="1">Uncharacterized protein</fullName>
    </submittedName>
</protein>